<evidence type="ECO:0000313" key="3">
    <source>
        <dbReference type="Proteomes" id="UP000765509"/>
    </source>
</evidence>
<organism evidence="2 3">
    <name type="scientific">Austropuccinia psidii MF-1</name>
    <dbReference type="NCBI Taxonomy" id="1389203"/>
    <lineage>
        <taxon>Eukaryota</taxon>
        <taxon>Fungi</taxon>
        <taxon>Dikarya</taxon>
        <taxon>Basidiomycota</taxon>
        <taxon>Pucciniomycotina</taxon>
        <taxon>Pucciniomycetes</taxon>
        <taxon>Pucciniales</taxon>
        <taxon>Sphaerophragmiaceae</taxon>
        <taxon>Austropuccinia</taxon>
    </lineage>
</organism>
<protein>
    <submittedName>
        <fullName evidence="2">Uncharacterized protein</fullName>
    </submittedName>
</protein>
<evidence type="ECO:0000313" key="2">
    <source>
        <dbReference type="EMBL" id="MBW0539671.1"/>
    </source>
</evidence>
<gene>
    <name evidence="2" type="ORF">O181_079386</name>
</gene>
<dbReference type="EMBL" id="AVOT02044318">
    <property type="protein sequence ID" value="MBW0539671.1"/>
    <property type="molecule type" value="Genomic_DNA"/>
</dbReference>
<sequence>MSPHHPPDETPALPSISVLNTPYAFTPPPLPSLCSRGELPTSLILRLPKVPSQYAPDTTYPYTCVVPSRHPPDNTHPYACVVPSRHAPDTSYHPHARGAPS</sequence>
<dbReference type="Proteomes" id="UP000765509">
    <property type="component" value="Unassembled WGS sequence"/>
</dbReference>
<proteinExistence type="predicted"/>
<reference evidence="2" key="1">
    <citation type="submission" date="2021-03" db="EMBL/GenBank/DDBJ databases">
        <title>Draft genome sequence of rust myrtle Austropuccinia psidii MF-1, a brazilian biotype.</title>
        <authorList>
            <person name="Quecine M.C."/>
            <person name="Pachon D.M.R."/>
            <person name="Bonatelli M.L."/>
            <person name="Correr F.H."/>
            <person name="Franceschini L.M."/>
            <person name="Leite T.F."/>
            <person name="Margarido G.R.A."/>
            <person name="Almeida C.A."/>
            <person name="Ferrarezi J.A."/>
            <person name="Labate C.A."/>
        </authorList>
    </citation>
    <scope>NUCLEOTIDE SEQUENCE</scope>
    <source>
        <strain evidence="2">MF-1</strain>
    </source>
</reference>
<keyword evidence="3" id="KW-1185">Reference proteome</keyword>
<accession>A0A9Q3FG58</accession>
<feature type="region of interest" description="Disordered" evidence="1">
    <location>
        <begin position="76"/>
        <end position="101"/>
    </location>
</feature>
<name>A0A9Q3FG58_9BASI</name>
<evidence type="ECO:0000256" key="1">
    <source>
        <dbReference type="SAM" id="MobiDB-lite"/>
    </source>
</evidence>
<dbReference type="AlphaFoldDB" id="A0A9Q3FG58"/>
<comment type="caution">
    <text evidence="2">The sequence shown here is derived from an EMBL/GenBank/DDBJ whole genome shotgun (WGS) entry which is preliminary data.</text>
</comment>